<dbReference type="VEuPathDB" id="ToxoDB:BESB_047810"/>
<keyword evidence="7" id="KW-1185">Reference proteome</keyword>
<gene>
    <name evidence="6" type="ORF">BESB_047810</name>
</gene>
<dbReference type="PANTHER" id="PTHR21399">
    <property type="entry name" value="CHLORIDE CONDUCTANCE REGULATORY PROTEIN ICLN"/>
    <property type="match status" value="1"/>
</dbReference>
<comment type="caution">
    <text evidence="6">The sequence shown here is derived from an EMBL/GenBank/DDBJ whole genome shotgun (WGS) entry which is preliminary data.</text>
</comment>
<feature type="region of interest" description="Disordered" evidence="5">
    <location>
        <begin position="165"/>
        <end position="201"/>
    </location>
</feature>
<keyword evidence="3" id="KW-0963">Cytoplasm</keyword>
<feature type="compositionally biased region" description="Acidic residues" evidence="5">
    <location>
        <begin position="146"/>
        <end position="159"/>
    </location>
</feature>
<reference evidence="6 7" key="1">
    <citation type="submission" date="2017-09" db="EMBL/GenBank/DDBJ databases">
        <title>Genome sequencing of Besnoitia besnoiti strain Bb-Ger1.</title>
        <authorList>
            <person name="Schares G."/>
            <person name="Venepally P."/>
            <person name="Lorenzi H.A."/>
        </authorList>
    </citation>
    <scope>NUCLEOTIDE SEQUENCE [LARGE SCALE GENOMIC DNA]</scope>
    <source>
        <strain evidence="6 7">Bb-Ger1</strain>
    </source>
</reference>
<dbReference type="Proteomes" id="UP000224006">
    <property type="component" value="Chromosome III"/>
</dbReference>
<dbReference type="EMBL" id="NWUJ01000003">
    <property type="protein sequence ID" value="PFH36589.1"/>
    <property type="molecule type" value="Genomic_DNA"/>
</dbReference>
<dbReference type="OrthoDB" id="19714at2759"/>
<dbReference type="GO" id="GO:0000387">
    <property type="term" value="P:spliceosomal snRNP assembly"/>
    <property type="evidence" value="ECO:0007669"/>
    <property type="project" value="TreeGrafter"/>
</dbReference>
<dbReference type="GO" id="GO:0005829">
    <property type="term" value="C:cytosol"/>
    <property type="evidence" value="ECO:0007669"/>
    <property type="project" value="TreeGrafter"/>
</dbReference>
<dbReference type="PANTHER" id="PTHR21399:SF0">
    <property type="entry name" value="METHYLOSOME SUBUNIT PICLN"/>
    <property type="match status" value="1"/>
</dbReference>
<dbReference type="GO" id="GO:0034715">
    <property type="term" value="C:pICln-Sm protein complex"/>
    <property type="evidence" value="ECO:0007669"/>
    <property type="project" value="TreeGrafter"/>
</dbReference>
<keyword evidence="4" id="KW-0539">Nucleus</keyword>
<organism evidence="6 7">
    <name type="scientific">Besnoitia besnoiti</name>
    <name type="common">Apicomplexan protozoan</name>
    <dbReference type="NCBI Taxonomy" id="94643"/>
    <lineage>
        <taxon>Eukaryota</taxon>
        <taxon>Sar</taxon>
        <taxon>Alveolata</taxon>
        <taxon>Apicomplexa</taxon>
        <taxon>Conoidasida</taxon>
        <taxon>Coccidia</taxon>
        <taxon>Eucoccidiorida</taxon>
        <taxon>Eimeriorina</taxon>
        <taxon>Sarcocystidae</taxon>
        <taxon>Besnoitia</taxon>
    </lineage>
</organism>
<dbReference type="STRING" id="94643.A0A2A9MF97"/>
<evidence type="ECO:0000256" key="5">
    <source>
        <dbReference type="SAM" id="MobiDB-lite"/>
    </source>
</evidence>
<dbReference type="KEGG" id="bbes:BESB_047810"/>
<name>A0A2A9MF97_BESBE</name>
<sequence length="201" mass="21688">MPIQWSPARNADGSLQILQGERGDEEVIAYREDDVTLLLKNDSFGAGTLYVTSKRVAWLAEPGAASGASAEAKDISIDYPSIVLHALSRDPNSGHPPCIYCQLKSDAEEEDEDYVIPEMRLVSASPEKLDTIFKVMSEMAALNPDPDADDGEDDDDDDFIIDADGLRGGVPPGWEFVEEAQDGAPGDDGENGDTKDATMTH</sequence>
<accession>A0A2A9MF97</accession>
<feature type="compositionally biased region" description="Basic and acidic residues" evidence="5">
    <location>
        <begin position="192"/>
        <end position="201"/>
    </location>
</feature>
<dbReference type="Gene3D" id="2.30.29.30">
    <property type="entry name" value="Pleckstrin-homology domain (PH domain)/Phosphotyrosine-binding domain (PTB)"/>
    <property type="match status" value="1"/>
</dbReference>
<dbReference type="InterPro" id="IPR039924">
    <property type="entry name" value="ICln/Lot5/Saf5"/>
</dbReference>
<proteinExistence type="predicted"/>
<evidence type="ECO:0000256" key="4">
    <source>
        <dbReference type="ARBA" id="ARBA00023242"/>
    </source>
</evidence>
<feature type="region of interest" description="Disordered" evidence="5">
    <location>
        <begin position="140"/>
        <end position="159"/>
    </location>
</feature>
<evidence type="ECO:0000313" key="7">
    <source>
        <dbReference type="Proteomes" id="UP000224006"/>
    </source>
</evidence>
<dbReference type="RefSeq" id="XP_029220598.1">
    <property type="nucleotide sequence ID" value="XM_029363232.1"/>
</dbReference>
<dbReference type="GO" id="GO:0005681">
    <property type="term" value="C:spliceosomal complex"/>
    <property type="evidence" value="ECO:0007669"/>
    <property type="project" value="TreeGrafter"/>
</dbReference>
<dbReference type="GeneID" id="40309711"/>
<evidence type="ECO:0000313" key="6">
    <source>
        <dbReference type="EMBL" id="PFH36589.1"/>
    </source>
</evidence>
<evidence type="ECO:0000256" key="1">
    <source>
        <dbReference type="ARBA" id="ARBA00004123"/>
    </source>
</evidence>
<dbReference type="AlphaFoldDB" id="A0A2A9MF97"/>
<feature type="compositionally biased region" description="Acidic residues" evidence="5">
    <location>
        <begin position="176"/>
        <end position="191"/>
    </location>
</feature>
<evidence type="ECO:0000256" key="3">
    <source>
        <dbReference type="ARBA" id="ARBA00022490"/>
    </source>
</evidence>
<evidence type="ECO:0000256" key="2">
    <source>
        <dbReference type="ARBA" id="ARBA00004496"/>
    </source>
</evidence>
<dbReference type="Pfam" id="PF03517">
    <property type="entry name" value="Voldacs"/>
    <property type="match status" value="1"/>
</dbReference>
<comment type="subcellular location">
    <subcellularLocation>
        <location evidence="2">Cytoplasm</location>
    </subcellularLocation>
    <subcellularLocation>
        <location evidence="1">Nucleus</location>
    </subcellularLocation>
</comment>
<dbReference type="InterPro" id="IPR011993">
    <property type="entry name" value="PH-like_dom_sf"/>
</dbReference>
<dbReference type="GO" id="GO:0045292">
    <property type="term" value="P:mRNA cis splicing, via spliceosome"/>
    <property type="evidence" value="ECO:0007669"/>
    <property type="project" value="TreeGrafter"/>
</dbReference>
<protein>
    <submittedName>
        <fullName evidence="6">Nucleotide-sensitive chloride conductance regulator (ICln) protein</fullName>
    </submittedName>
</protein>